<proteinExistence type="predicted"/>
<dbReference type="EMBL" id="CP017415">
    <property type="protein sequence ID" value="AOU99244.1"/>
    <property type="molecule type" value="Genomic_DNA"/>
</dbReference>
<dbReference type="InterPro" id="IPR001867">
    <property type="entry name" value="OmpR/PhoB-type_DNA-bd"/>
</dbReference>
<dbReference type="GO" id="GO:0006355">
    <property type="term" value="P:regulation of DNA-templated transcription"/>
    <property type="evidence" value="ECO:0007669"/>
    <property type="project" value="InterPro"/>
</dbReference>
<organism evidence="5 6">
    <name type="scientific">Acidihalobacter yilgarnensis</name>
    <dbReference type="NCBI Taxonomy" id="2819280"/>
    <lineage>
        <taxon>Bacteria</taxon>
        <taxon>Pseudomonadati</taxon>
        <taxon>Pseudomonadota</taxon>
        <taxon>Gammaproteobacteria</taxon>
        <taxon>Chromatiales</taxon>
        <taxon>Ectothiorhodospiraceae</taxon>
        <taxon>Acidihalobacter</taxon>
    </lineage>
</organism>
<evidence type="ECO:0000256" key="3">
    <source>
        <dbReference type="SAM" id="MobiDB-lite"/>
    </source>
</evidence>
<gene>
    <name evidence="5" type="ORF">BI364_16035</name>
</gene>
<dbReference type="SUPFAM" id="SSF46894">
    <property type="entry name" value="C-terminal effector domain of the bipartite response regulators"/>
    <property type="match status" value="1"/>
</dbReference>
<feature type="DNA-binding region" description="OmpR/PhoB-type" evidence="2">
    <location>
        <begin position="51"/>
        <end position="148"/>
    </location>
</feature>
<evidence type="ECO:0000313" key="5">
    <source>
        <dbReference type="EMBL" id="AOU99244.1"/>
    </source>
</evidence>
<evidence type="ECO:0000256" key="2">
    <source>
        <dbReference type="PROSITE-ProRule" id="PRU01091"/>
    </source>
</evidence>
<dbReference type="GO" id="GO:0000160">
    <property type="term" value="P:phosphorelay signal transduction system"/>
    <property type="evidence" value="ECO:0007669"/>
    <property type="project" value="InterPro"/>
</dbReference>
<evidence type="ECO:0000259" key="4">
    <source>
        <dbReference type="PROSITE" id="PS51755"/>
    </source>
</evidence>
<accession>A0A1D8ISC3</accession>
<dbReference type="Gene3D" id="1.10.10.10">
    <property type="entry name" value="Winged helix-like DNA-binding domain superfamily/Winged helix DNA-binding domain"/>
    <property type="match status" value="1"/>
</dbReference>
<feature type="domain" description="OmpR/PhoB-type" evidence="4">
    <location>
        <begin position="51"/>
        <end position="148"/>
    </location>
</feature>
<dbReference type="Pfam" id="PF00486">
    <property type="entry name" value="Trans_reg_C"/>
    <property type="match status" value="1"/>
</dbReference>
<keyword evidence="1 2" id="KW-0238">DNA-binding</keyword>
<dbReference type="PROSITE" id="PS51755">
    <property type="entry name" value="OMPR_PHOB"/>
    <property type="match status" value="1"/>
</dbReference>
<dbReference type="KEGG" id="aprs:BI364_16035"/>
<dbReference type="SMART" id="SM00862">
    <property type="entry name" value="Trans_reg_C"/>
    <property type="match status" value="1"/>
</dbReference>
<evidence type="ECO:0000256" key="1">
    <source>
        <dbReference type="ARBA" id="ARBA00023125"/>
    </source>
</evidence>
<dbReference type="GO" id="GO:0003677">
    <property type="term" value="F:DNA binding"/>
    <property type="evidence" value="ECO:0007669"/>
    <property type="project" value="UniProtKB-UniRule"/>
</dbReference>
<reference evidence="6" key="1">
    <citation type="submission" date="2016-09" db="EMBL/GenBank/DDBJ databases">
        <title>Acidihalobacter prosperus F5.</title>
        <authorList>
            <person name="Khaleque H.N."/>
            <person name="Ramsay J.P."/>
            <person name="Kaksonen A.H."/>
            <person name="Boxall N.J."/>
            <person name="Watkin E.L.J."/>
        </authorList>
    </citation>
    <scope>NUCLEOTIDE SEQUENCE [LARGE SCALE GENOMIC DNA]</scope>
    <source>
        <strain evidence="6">F5</strain>
    </source>
</reference>
<feature type="region of interest" description="Disordered" evidence="3">
    <location>
        <begin position="157"/>
        <end position="179"/>
    </location>
</feature>
<dbReference type="AlphaFoldDB" id="A0A1D8ISC3"/>
<protein>
    <recommendedName>
        <fullName evidence="4">OmpR/PhoB-type domain-containing protein</fullName>
    </recommendedName>
</protein>
<keyword evidence="6" id="KW-1185">Reference proteome</keyword>
<dbReference type="RefSeq" id="WP_070079594.1">
    <property type="nucleotide sequence ID" value="NZ_CP017415.1"/>
</dbReference>
<dbReference type="Proteomes" id="UP000095401">
    <property type="component" value="Chromosome"/>
</dbReference>
<name>A0A1D8ISC3_9GAMM</name>
<evidence type="ECO:0000313" key="6">
    <source>
        <dbReference type="Proteomes" id="UP000095401"/>
    </source>
</evidence>
<dbReference type="CDD" id="cd00383">
    <property type="entry name" value="trans_reg_C"/>
    <property type="match status" value="1"/>
</dbReference>
<dbReference type="InterPro" id="IPR016032">
    <property type="entry name" value="Sig_transdc_resp-reg_C-effctor"/>
</dbReference>
<dbReference type="InterPro" id="IPR036388">
    <property type="entry name" value="WH-like_DNA-bd_sf"/>
</dbReference>
<sequence length="179" mass="20492">MRTYFLLRTDDHCRYQQINDWAPIFCAHENISEDEILLRVRALLRRAAGYPNHSYIGPLGLDPLTHRAYLNGWPISLRIKEIELLQALHDHGSRAASYEQLEALLWNGKAGVRARLASQIRNLRASLTRQGVPLSIRNIKGYGYRLVLAGAAPRPHEIYRPRPATRRRSNPSGEVHNMP</sequence>